<name>A0A484NQ61_9ASTE</name>
<dbReference type="Pfam" id="PF03514">
    <property type="entry name" value="GRAS"/>
    <property type="match status" value="1"/>
</dbReference>
<feature type="region of interest" description="Disordered" evidence="4">
    <location>
        <begin position="182"/>
        <end position="226"/>
    </location>
</feature>
<comment type="caution">
    <text evidence="3">Lacks conserved residue(s) required for the propagation of feature annotation.</text>
</comment>
<evidence type="ECO:0000256" key="2">
    <source>
        <dbReference type="ARBA" id="ARBA00023163"/>
    </source>
</evidence>
<feature type="region of interest" description="Leucine repeat I (LRI)" evidence="3">
    <location>
        <begin position="389"/>
        <end position="449"/>
    </location>
</feature>
<feature type="short sequence motif" description="VHIID" evidence="3">
    <location>
        <begin position="499"/>
        <end position="503"/>
    </location>
</feature>
<evidence type="ECO:0000313" key="5">
    <source>
        <dbReference type="EMBL" id="VFR03320.1"/>
    </source>
</evidence>
<evidence type="ECO:0000256" key="3">
    <source>
        <dbReference type="PROSITE-ProRule" id="PRU01191"/>
    </source>
</evidence>
<feature type="region of interest" description="Disordered" evidence="4">
    <location>
        <begin position="40"/>
        <end position="90"/>
    </location>
</feature>
<organism evidence="5 6">
    <name type="scientific">Cuscuta campestris</name>
    <dbReference type="NCBI Taxonomy" id="132261"/>
    <lineage>
        <taxon>Eukaryota</taxon>
        <taxon>Viridiplantae</taxon>
        <taxon>Streptophyta</taxon>
        <taxon>Embryophyta</taxon>
        <taxon>Tracheophyta</taxon>
        <taxon>Spermatophyta</taxon>
        <taxon>Magnoliopsida</taxon>
        <taxon>eudicotyledons</taxon>
        <taxon>Gunneridae</taxon>
        <taxon>Pentapetalae</taxon>
        <taxon>asterids</taxon>
        <taxon>lamiids</taxon>
        <taxon>Solanales</taxon>
        <taxon>Convolvulaceae</taxon>
        <taxon>Cuscuteae</taxon>
        <taxon>Cuscuta</taxon>
        <taxon>Cuscuta subgen. Grammica</taxon>
        <taxon>Cuscuta sect. Cleistogrammica</taxon>
    </lineage>
</organism>
<keyword evidence="2" id="KW-0804">Transcription</keyword>
<dbReference type="InterPro" id="IPR005202">
    <property type="entry name" value="TF_GRAS"/>
</dbReference>
<proteinExistence type="inferred from homology"/>
<feature type="region of interest" description="Disordered" evidence="4">
    <location>
        <begin position="353"/>
        <end position="386"/>
    </location>
</feature>
<accession>A0A484NQ61</accession>
<dbReference type="PANTHER" id="PTHR31636">
    <property type="entry name" value="OSJNBA0084A10.13 PROTEIN-RELATED"/>
    <property type="match status" value="1"/>
</dbReference>
<evidence type="ECO:0000256" key="4">
    <source>
        <dbReference type="SAM" id="MobiDB-lite"/>
    </source>
</evidence>
<feature type="compositionally biased region" description="Polar residues" evidence="4">
    <location>
        <begin position="193"/>
        <end position="226"/>
    </location>
</feature>
<reference evidence="5 6" key="1">
    <citation type="submission" date="2018-04" db="EMBL/GenBank/DDBJ databases">
        <authorList>
            <person name="Vogel A."/>
        </authorList>
    </citation>
    <scope>NUCLEOTIDE SEQUENCE [LARGE SCALE GENOMIC DNA]</scope>
</reference>
<dbReference type="EMBL" id="OOIL02006874">
    <property type="protein sequence ID" value="VFR03320.1"/>
    <property type="molecule type" value="Genomic_DNA"/>
</dbReference>
<feature type="region of interest" description="SAW" evidence="3">
    <location>
        <begin position="689"/>
        <end position="764"/>
    </location>
</feature>
<feature type="region of interest" description="VHIID" evidence="3">
    <location>
        <begin position="468"/>
        <end position="533"/>
    </location>
</feature>
<feature type="compositionally biased region" description="Basic residues" evidence="4">
    <location>
        <begin position="366"/>
        <end position="377"/>
    </location>
</feature>
<dbReference type="Proteomes" id="UP000595140">
    <property type="component" value="Unassembled WGS sequence"/>
</dbReference>
<sequence length="766" mass="86092">MFMDPRFTGFAEQEDQSLVSTFLQSLDTPQNDSLAALGFSDNPWTTLGPNHGHFVPPADLDSPDADDPMSKGPPADLDSPDDDDDPVSKYLSQILLEENIALGFSDNPWTTLGPNHGHFVPPADLDSPDADDPMSKGPPADLDSPDDDDDPVSKYLSQILLEENIGEKPSMFHDAVSLQAADDDFSSSHDKSQLSPHQSQVSHNNPESSGNIYENSNTSNGTIDSLNTNNIQVSDVSKLGNMFGDTEAILNFKRGMEEASKFLPANNEFVIDFDRYPLPQKTVELPRDNAINKVRNTEIDNNSLRGKKHQHPDHGYEFEEERSSKLSAVYGEEQLSQMFDEVLLSDSNEKNRVKNIQCSPEVGGKGRPRNGGKRHPNKQQQGDTTSEAVDMHTLLIRCAQSVATDDHKSANEQLKQIRKHCLVNGDADQRVAFILANSLEARLAGTGTLLFKSLTPKGITAFDKLKGYQVYMSAIPFKRTATDFANTMIYMVSLEAKALHVIDFGIHYGFQWPILLQHLSNRPGGPPTLRMTGIDYPKPGFRPAELIEETGRRLADYCERFGIPFKYNAIATRNWETIRIEDLKLGDDEMVAVNCSFRFKDVLDYKVVMEDSPRDAVLRLIRKVNPRIYVQAVVNAAYGTPFFASRFRDALYHYYSFFDIFETLFPRNDPQRLQLEHDIFGREALNVVACEGTARVVRPETYKQWQIRNARAGFKLLPLNPELMARLRKKVKTGYHKEFVFDEDGGWMVQGWKGRVLTASSCWVPV</sequence>
<protein>
    <submittedName>
        <fullName evidence="5">Uncharacterized protein</fullName>
    </submittedName>
</protein>
<gene>
    <name evidence="5" type="ORF">CCAM_LOCUS45095</name>
</gene>
<comment type="similarity">
    <text evidence="3">Belongs to the GRAS family.</text>
</comment>
<dbReference type="AlphaFoldDB" id="A0A484NQ61"/>
<keyword evidence="6" id="KW-1185">Reference proteome</keyword>
<dbReference type="OrthoDB" id="47276at2759"/>
<feature type="region of interest" description="Disordered" evidence="4">
    <location>
        <begin position="113"/>
        <end position="152"/>
    </location>
</feature>
<feature type="region of interest" description="Leucine repeat II (LRII)" evidence="3">
    <location>
        <begin position="549"/>
        <end position="581"/>
    </location>
</feature>
<evidence type="ECO:0000313" key="6">
    <source>
        <dbReference type="Proteomes" id="UP000595140"/>
    </source>
</evidence>
<keyword evidence="1" id="KW-0805">Transcription regulation</keyword>
<dbReference type="PROSITE" id="PS50985">
    <property type="entry name" value="GRAS"/>
    <property type="match status" value="1"/>
</dbReference>
<evidence type="ECO:0000256" key="1">
    <source>
        <dbReference type="ARBA" id="ARBA00023015"/>
    </source>
</evidence>